<accession>A0A1G9U6Z0</accession>
<dbReference type="InterPro" id="IPR011990">
    <property type="entry name" value="TPR-like_helical_dom_sf"/>
</dbReference>
<gene>
    <name evidence="1" type="ORF">SAMN04515677_11525</name>
</gene>
<evidence type="ECO:0008006" key="3">
    <source>
        <dbReference type="Google" id="ProtNLM"/>
    </source>
</evidence>
<dbReference type="EMBL" id="FNGW01000015">
    <property type="protein sequence ID" value="SDM55729.1"/>
    <property type="molecule type" value="Genomic_DNA"/>
</dbReference>
<dbReference type="Proteomes" id="UP000199068">
    <property type="component" value="Unassembled WGS sequence"/>
</dbReference>
<evidence type="ECO:0000313" key="2">
    <source>
        <dbReference type="Proteomes" id="UP000199068"/>
    </source>
</evidence>
<dbReference type="STRING" id="1121325.SAMN04515677_11525"/>
<dbReference type="SUPFAM" id="SSF48452">
    <property type="entry name" value="TPR-like"/>
    <property type="match status" value="1"/>
</dbReference>
<proteinExistence type="predicted"/>
<dbReference type="Gene3D" id="1.25.40.10">
    <property type="entry name" value="Tetratricopeptide repeat domain"/>
    <property type="match status" value="1"/>
</dbReference>
<name>A0A1G9U6Z0_9FIRM</name>
<evidence type="ECO:0000313" key="1">
    <source>
        <dbReference type="EMBL" id="SDM55729.1"/>
    </source>
</evidence>
<keyword evidence="2" id="KW-1185">Reference proteome</keyword>
<sequence length="68" mass="7840">MHKIQNENTLAIEYLTKCTKIISELGNSDILAGLYLDLGQLYSDISKEKELEYYQKGVALYKQLEIIK</sequence>
<reference evidence="1 2" key="1">
    <citation type="submission" date="2016-10" db="EMBL/GenBank/DDBJ databases">
        <authorList>
            <person name="de Groot N.N."/>
        </authorList>
    </citation>
    <scope>NUCLEOTIDE SEQUENCE [LARGE SCALE GENOMIC DNA]</scope>
    <source>
        <strain evidence="1 2">DSM 797</strain>
    </source>
</reference>
<organism evidence="1 2">
    <name type="scientific">Romboutsia lituseburensis DSM 797</name>
    <dbReference type="NCBI Taxonomy" id="1121325"/>
    <lineage>
        <taxon>Bacteria</taxon>
        <taxon>Bacillati</taxon>
        <taxon>Bacillota</taxon>
        <taxon>Clostridia</taxon>
        <taxon>Peptostreptococcales</taxon>
        <taxon>Peptostreptococcaceae</taxon>
        <taxon>Romboutsia</taxon>
    </lineage>
</organism>
<dbReference type="AlphaFoldDB" id="A0A1G9U6Z0"/>
<protein>
    <recommendedName>
        <fullName evidence="3">Tetratricopeptide repeat-containing protein</fullName>
    </recommendedName>
</protein>
<dbReference type="RefSeq" id="WP_278335063.1">
    <property type="nucleotide sequence ID" value="NZ_FNGW01000015.1"/>
</dbReference>